<dbReference type="EMBL" id="CP000249">
    <property type="protein sequence ID" value="ABD09803.1"/>
    <property type="molecule type" value="Genomic_DNA"/>
</dbReference>
<evidence type="ECO:0000256" key="1">
    <source>
        <dbReference type="SAM" id="MobiDB-lite"/>
    </source>
</evidence>
<sequence>MAVRTVPGCKRRPGDTHHGRVPAGARRLGEHGVAAGLHARAESGGGVWSQLKRTALVNLAARSLDDVHQAAKHGLKRLRYRPALLLGFLAETGLGWEELRPT</sequence>
<gene>
    <name evidence="2" type="ordered locus">Francci3_0416</name>
</gene>
<protein>
    <recommendedName>
        <fullName evidence="4">Transposase</fullName>
    </recommendedName>
</protein>
<dbReference type="Proteomes" id="UP000001937">
    <property type="component" value="Chromosome"/>
</dbReference>
<evidence type="ECO:0008006" key="4">
    <source>
        <dbReference type="Google" id="ProtNLM"/>
    </source>
</evidence>
<name>Q2JFY9_FRACC</name>
<dbReference type="RefSeq" id="WP_011434881.1">
    <property type="nucleotide sequence ID" value="NC_007777.1"/>
</dbReference>
<accession>Q2JFY9</accession>
<dbReference type="AlphaFoldDB" id="Q2JFY9"/>
<dbReference type="eggNOG" id="COG3335">
    <property type="taxonomic scope" value="Bacteria"/>
</dbReference>
<evidence type="ECO:0000313" key="3">
    <source>
        <dbReference type="Proteomes" id="UP000001937"/>
    </source>
</evidence>
<evidence type="ECO:0000313" key="2">
    <source>
        <dbReference type="EMBL" id="ABD09803.1"/>
    </source>
</evidence>
<proteinExistence type="predicted"/>
<keyword evidence="3" id="KW-1185">Reference proteome</keyword>
<organism evidence="2 3">
    <name type="scientific">Frankia casuarinae (strain DSM 45818 / CECT 9043 / HFP020203 / CcI3)</name>
    <dbReference type="NCBI Taxonomy" id="106370"/>
    <lineage>
        <taxon>Bacteria</taxon>
        <taxon>Bacillati</taxon>
        <taxon>Actinomycetota</taxon>
        <taxon>Actinomycetes</taxon>
        <taxon>Frankiales</taxon>
        <taxon>Frankiaceae</taxon>
        <taxon>Frankia</taxon>
    </lineage>
</organism>
<dbReference type="HOGENOM" id="CLU_2273256_0_0_11"/>
<dbReference type="OrthoDB" id="8479510at2"/>
<feature type="region of interest" description="Disordered" evidence="1">
    <location>
        <begin position="1"/>
        <end position="23"/>
    </location>
</feature>
<dbReference type="KEGG" id="fra:Francci3_0416"/>
<reference evidence="2 3" key="1">
    <citation type="journal article" date="2007" name="Genome Res.">
        <title>Genome characteristics of facultatively symbiotic Frankia sp. strains reflect host range and host plant biogeography.</title>
        <authorList>
            <person name="Normand P."/>
            <person name="Lapierre P."/>
            <person name="Tisa L.S."/>
            <person name="Gogarten J.P."/>
            <person name="Alloisio N."/>
            <person name="Bagnarol E."/>
            <person name="Bassi C.A."/>
            <person name="Berry A.M."/>
            <person name="Bickhart D.M."/>
            <person name="Choisne N."/>
            <person name="Couloux A."/>
            <person name="Cournoyer B."/>
            <person name="Cruveiller S."/>
            <person name="Daubin V."/>
            <person name="Demange N."/>
            <person name="Francino M.P."/>
            <person name="Goltsman E."/>
            <person name="Huang Y."/>
            <person name="Kopp O.R."/>
            <person name="Labarre L."/>
            <person name="Lapidus A."/>
            <person name="Lavire C."/>
            <person name="Marechal J."/>
            <person name="Martinez M."/>
            <person name="Mastronunzio J.E."/>
            <person name="Mullin B.C."/>
            <person name="Niemann J."/>
            <person name="Pujic P."/>
            <person name="Rawnsley T."/>
            <person name="Rouy Z."/>
            <person name="Schenowitz C."/>
            <person name="Sellstedt A."/>
            <person name="Tavares F."/>
            <person name="Tomkins J.P."/>
            <person name="Vallenet D."/>
            <person name="Valverde C."/>
            <person name="Wall L.G."/>
            <person name="Wang Y."/>
            <person name="Medigue C."/>
            <person name="Benson D.R."/>
        </authorList>
    </citation>
    <scope>NUCLEOTIDE SEQUENCE [LARGE SCALE GENOMIC DNA]</scope>
    <source>
        <strain evidence="3">DSM 45818 / CECT 9043 / CcI3</strain>
    </source>
</reference>